<proteinExistence type="predicted"/>
<dbReference type="EMBL" id="BPLR01014946">
    <property type="protein sequence ID" value="GIY72438.1"/>
    <property type="molecule type" value="Genomic_DNA"/>
</dbReference>
<sequence>MQEAQEEACGDFKWGSEHVDANEGKGAVTVKKSEPRHSFSYSIDYLLKKDSPAKSDPSKVPKDRNFLSNLHSEPKLFNGATTWSGMYYD</sequence>
<reference evidence="1 2" key="1">
    <citation type="submission" date="2021-06" db="EMBL/GenBank/DDBJ databases">
        <title>Caerostris extrusa draft genome.</title>
        <authorList>
            <person name="Kono N."/>
            <person name="Arakawa K."/>
        </authorList>
    </citation>
    <scope>NUCLEOTIDE SEQUENCE [LARGE SCALE GENOMIC DNA]</scope>
</reference>
<evidence type="ECO:0000313" key="1">
    <source>
        <dbReference type="EMBL" id="GIY72438.1"/>
    </source>
</evidence>
<gene>
    <name evidence="1" type="ORF">CEXT_689521</name>
</gene>
<organism evidence="1 2">
    <name type="scientific">Caerostris extrusa</name>
    <name type="common">Bark spider</name>
    <name type="synonym">Caerostris bankana</name>
    <dbReference type="NCBI Taxonomy" id="172846"/>
    <lineage>
        <taxon>Eukaryota</taxon>
        <taxon>Metazoa</taxon>
        <taxon>Ecdysozoa</taxon>
        <taxon>Arthropoda</taxon>
        <taxon>Chelicerata</taxon>
        <taxon>Arachnida</taxon>
        <taxon>Araneae</taxon>
        <taxon>Araneomorphae</taxon>
        <taxon>Entelegynae</taxon>
        <taxon>Araneoidea</taxon>
        <taxon>Araneidae</taxon>
        <taxon>Caerostris</taxon>
    </lineage>
</organism>
<comment type="caution">
    <text evidence="1">The sequence shown here is derived from an EMBL/GenBank/DDBJ whole genome shotgun (WGS) entry which is preliminary data.</text>
</comment>
<dbReference type="Proteomes" id="UP001054945">
    <property type="component" value="Unassembled WGS sequence"/>
</dbReference>
<keyword evidence="2" id="KW-1185">Reference proteome</keyword>
<accession>A0AAV4VSI8</accession>
<name>A0AAV4VSI8_CAEEX</name>
<dbReference type="AlphaFoldDB" id="A0AAV4VSI8"/>
<protein>
    <submittedName>
        <fullName evidence="1">Uncharacterized protein</fullName>
    </submittedName>
</protein>
<evidence type="ECO:0000313" key="2">
    <source>
        <dbReference type="Proteomes" id="UP001054945"/>
    </source>
</evidence>